<dbReference type="EMBL" id="MU971344">
    <property type="protein sequence ID" value="KAK9239646.1"/>
    <property type="molecule type" value="Genomic_DNA"/>
</dbReference>
<evidence type="ECO:0000313" key="2">
    <source>
        <dbReference type="Proteomes" id="UP001433508"/>
    </source>
</evidence>
<evidence type="ECO:0000313" key="1">
    <source>
        <dbReference type="EMBL" id="KAK9239646.1"/>
    </source>
</evidence>
<gene>
    <name evidence="1" type="ORF">V1525DRAFT_338693</name>
</gene>
<organism evidence="1 2">
    <name type="scientific">Lipomyces kononenkoae</name>
    <name type="common">Yeast</name>
    <dbReference type="NCBI Taxonomy" id="34357"/>
    <lineage>
        <taxon>Eukaryota</taxon>
        <taxon>Fungi</taxon>
        <taxon>Dikarya</taxon>
        <taxon>Ascomycota</taxon>
        <taxon>Saccharomycotina</taxon>
        <taxon>Lipomycetes</taxon>
        <taxon>Lipomycetales</taxon>
        <taxon>Lipomycetaceae</taxon>
        <taxon>Lipomyces</taxon>
    </lineage>
</organism>
<protein>
    <submittedName>
        <fullName evidence="1">Uncharacterized protein</fullName>
    </submittedName>
</protein>
<reference evidence="2" key="1">
    <citation type="journal article" date="2024" name="Front. Bioeng. Biotechnol.">
        <title>Genome-scale model development and genomic sequencing of the oleaginous clade Lipomyces.</title>
        <authorList>
            <person name="Czajka J.J."/>
            <person name="Han Y."/>
            <person name="Kim J."/>
            <person name="Mondo S.J."/>
            <person name="Hofstad B.A."/>
            <person name="Robles A."/>
            <person name="Haridas S."/>
            <person name="Riley R."/>
            <person name="LaButti K."/>
            <person name="Pangilinan J."/>
            <person name="Andreopoulos W."/>
            <person name="Lipzen A."/>
            <person name="Yan J."/>
            <person name="Wang M."/>
            <person name="Ng V."/>
            <person name="Grigoriev I.V."/>
            <person name="Spatafora J.W."/>
            <person name="Magnuson J.K."/>
            <person name="Baker S.E."/>
            <person name="Pomraning K.R."/>
        </authorList>
    </citation>
    <scope>NUCLEOTIDE SEQUENCE [LARGE SCALE GENOMIC DNA]</scope>
    <source>
        <strain evidence="2">CBS 7786</strain>
    </source>
</reference>
<name>A0ACC3T7Q1_LIPKO</name>
<proteinExistence type="predicted"/>
<sequence>MNLLRNRLTASADVENQTATGDDSTVPITSLHDPPETLVEALCALFVIGLKVHIGEPAQEGSLTRGSKWEDREDDDEKNRSIVANVVAQMTDYLHSAYSLLGTSGPQYNDVESGNEEVRADDVVPRQVRFDQTVTVQDLLQSSASEEEHDDEHDDGDDCNDDGDEDEVKIIPMPPRRQRRPLAFEPSSSRKLRDRRYVDTIFAAVSHMHIDRRCTQLERMEAATIRLWHGTQYIEDMLRVRRIIECRNISATLRHQEKLKRNGGSQEKTAALKNMLIRRAREVVGELMAEDGHARVLTAEEMKMLGFFKISPEASCPLGWMYGASGSDH</sequence>
<keyword evidence="2" id="KW-1185">Reference proteome</keyword>
<accession>A0ACC3T7Q1</accession>
<dbReference type="Proteomes" id="UP001433508">
    <property type="component" value="Unassembled WGS sequence"/>
</dbReference>
<comment type="caution">
    <text evidence="1">The sequence shown here is derived from an EMBL/GenBank/DDBJ whole genome shotgun (WGS) entry which is preliminary data.</text>
</comment>